<comment type="subcellular location">
    <subcellularLocation>
        <location evidence="1">Membrane</location>
        <topology evidence="1">Single-pass membrane protein</topology>
    </subcellularLocation>
</comment>
<feature type="signal peptide" evidence="7">
    <location>
        <begin position="1"/>
        <end position="17"/>
    </location>
</feature>
<accession>A0AA85J6T4</accession>
<reference evidence="9" key="1">
    <citation type="submission" date="2022-06" db="EMBL/GenBank/DDBJ databases">
        <authorList>
            <person name="Berger JAMES D."/>
            <person name="Berger JAMES D."/>
        </authorList>
    </citation>
    <scope>NUCLEOTIDE SEQUENCE [LARGE SCALE GENOMIC DNA]</scope>
</reference>
<feature type="region of interest" description="Disordered" evidence="5">
    <location>
        <begin position="636"/>
        <end position="690"/>
    </location>
</feature>
<dbReference type="Pfam" id="PF13882">
    <property type="entry name" value="Bravo_FIGEY"/>
    <property type="match status" value="1"/>
</dbReference>
<dbReference type="Proteomes" id="UP000050795">
    <property type="component" value="Unassembled WGS sequence"/>
</dbReference>
<dbReference type="GO" id="GO:0016020">
    <property type="term" value="C:membrane"/>
    <property type="evidence" value="ECO:0007669"/>
    <property type="project" value="UniProtKB-SubCell"/>
</dbReference>
<evidence type="ECO:0000313" key="9">
    <source>
        <dbReference type="Proteomes" id="UP000050795"/>
    </source>
</evidence>
<keyword evidence="3 6" id="KW-1133">Transmembrane helix</keyword>
<evidence type="ECO:0000256" key="1">
    <source>
        <dbReference type="ARBA" id="ARBA00004167"/>
    </source>
</evidence>
<dbReference type="WBParaSite" id="TREG1_130170.4">
    <property type="protein sequence ID" value="TREG1_130170.4"/>
    <property type="gene ID" value="TREG1_130170"/>
</dbReference>
<evidence type="ECO:0000256" key="6">
    <source>
        <dbReference type="SAM" id="Phobius"/>
    </source>
</evidence>
<sequence length="992" mass="111394">MLFRVLVCLVLISRSLSVDFIRFEKLNAASGESLIFLTDDKPTAILDASATQQRTVYFAQRSPVMELKLTFSCLVNNQRNPLQKISLCCRGSMEDPKRSCVPLSKVEGTFSCLNTDFQFSVDERKGANFSTSISRETHMSNPISGFFSCVIAADEFNIIESNEIEIRDAVFYIRQLKDTASRKIDVVAPIPLSSFPHEFRCSDDTNVVSKWPYWMHQLDGRYGPYRWKHCSAAGNPNAVTCAEKTAAFPPDTIVTFVNGSVYLTDPNFIDKKPVAIVCTHLYQVGPIKTFAGKVGGSEFPVIAGGLSIDHNVMEPSDSKLYPLTALSSEYVISKGSKLEEFVLKALYRQPQGDYEFHWFKDEQLLPKKAATKYSYQLPNLVDESLSGMYSLVVKSNTDVSDRLVFTYDVKVVSPPVFKDPKCLKELFYVMENNNFGTVCEFDDTLDTAVYVGVASLESTSSHELRRSIEDNFKYSRQQLSQLDIDFHLDGESTNRRVTINITSLKLGQDCELSVRLSSKYGHARISTSIKVVPKPQLTISPSNENCIKECDEKPYNISCGLNENVVQEWKSRFNIEPSVDWIIQNQWTLTHLETSGLGQFITVIDGHDSTLTVWPEGKPNSVVTMVQNKEVVIDEAVEVKTGEQEAEGEEQGGRDEEEEQHHQEQEQQQEQEQIVKPDTHQESSAPIVTRTTTTMTLKQFLAQKIGGTDAQPPKDLILSCWIRLSVINGEAEFDTPSGLLLRQPFARQAPIAQSSRTNRFIYDSRWETDTNLAKQLTATRTFTPDIMPTTASLAWIAAVILGVIIVIVVIGLSIWLCTRDRGETYMVYDKERAHGNDPIQELKEKETFQTFQRQEEPRIATSRYSLNDGSVRFESEDDGELDDYAVVGHHRVLTQMPIDNFNEEASFLGQYSGIRSTIMPKSPSSIINNNPTTTHHHNHQPTPMLNNGSSIIKEISPELSTIGGILTTTTNSDSSDLLLRTTSTIRENQTAV</sequence>
<feature type="compositionally biased region" description="Basic and acidic residues" evidence="5">
    <location>
        <begin position="651"/>
        <end position="665"/>
    </location>
</feature>
<feature type="chain" id="PRO_5041644608" description="Neurofascin/L1/NrCAM C-terminal domain-containing protein" evidence="7">
    <location>
        <begin position="18"/>
        <end position="992"/>
    </location>
</feature>
<feature type="domain" description="Neurofascin/L1/NrCAM C-terminal" evidence="8">
    <location>
        <begin position="819"/>
        <end position="913"/>
    </location>
</feature>
<dbReference type="AlphaFoldDB" id="A0AA85J6T4"/>
<evidence type="ECO:0000256" key="5">
    <source>
        <dbReference type="SAM" id="MobiDB-lite"/>
    </source>
</evidence>
<evidence type="ECO:0000259" key="8">
    <source>
        <dbReference type="Pfam" id="PF13882"/>
    </source>
</evidence>
<feature type="transmembrane region" description="Helical" evidence="6">
    <location>
        <begin position="793"/>
        <end position="816"/>
    </location>
</feature>
<evidence type="ECO:0000256" key="2">
    <source>
        <dbReference type="ARBA" id="ARBA00022692"/>
    </source>
</evidence>
<keyword evidence="2 6" id="KW-0812">Transmembrane</keyword>
<evidence type="ECO:0000256" key="3">
    <source>
        <dbReference type="ARBA" id="ARBA00022989"/>
    </source>
</evidence>
<name>A0AA85J6T4_TRIRE</name>
<keyword evidence="9" id="KW-1185">Reference proteome</keyword>
<evidence type="ECO:0000256" key="4">
    <source>
        <dbReference type="ARBA" id="ARBA00023136"/>
    </source>
</evidence>
<keyword evidence="7" id="KW-0732">Signal</keyword>
<keyword evidence="4 6" id="KW-0472">Membrane</keyword>
<organism evidence="9 10">
    <name type="scientific">Trichobilharzia regenti</name>
    <name type="common">Nasal bird schistosome</name>
    <dbReference type="NCBI Taxonomy" id="157069"/>
    <lineage>
        <taxon>Eukaryota</taxon>
        <taxon>Metazoa</taxon>
        <taxon>Spiralia</taxon>
        <taxon>Lophotrochozoa</taxon>
        <taxon>Platyhelminthes</taxon>
        <taxon>Trematoda</taxon>
        <taxon>Digenea</taxon>
        <taxon>Strigeidida</taxon>
        <taxon>Schistosomatoidea</taxon>
        <taxon>Schistosomatidae</taxon>
        <taxon>Trichobilharzia</taxon>
    </lineage>
</organism>
<evidence type="ECO:0000256" key="7">
    <source>
        <dbReference type="SAM" id="SignalP"/>
    </source>
</evidence>
<evidence type="ECO:0000313" key="10">
    <source>
        <dbReference type="WBParaSite" id="TREG1_130170.4"/>
    </source>
</evidence>
<proteinExistence type="predicted"/>
<protein>
    <recommendedName>
        <fullName evidence="8">Neurofascin/L1/NrCAM C-terminal domain-containing protein</fullName>
    </recommendedName>
</protein>
<dbReference type="InterPro" id="IPR026966">
    <property type="entry name" value="Neurofascin/L1/NrCAM_C"/>
</dbReference>
<reference evidence="10" key="2">
    <citation type="submission" date="2023-11" db="UniProtKB">
        <authorList>
            <consortium name="WormBaseParasite"/>
        </authorList>
    </citation>
    <scope>IDENTIFICATION</scope>
</reference>